<dbReference type="EMBL" id="BKCJ010000685">
    <property type="protein sequence ID" value="GEU35386.1"/>
    <property type="molecule type" value="Genomic_DNA"/>
</dbReference>
<proteinExistence type="predicted"/>
<reference evidence="1" key="1">
    <citation type="journal article" date="2019" name="Sci. Rep.">
        <title>Draft genome of Tanacetum cinerariifolium, the natural source of mosquito coil.</title>
        <authorList>
            <person name="Yamashiro T."/>
            <person name="Shiraishi A."/>
            <person name="Satake H."/>
            <person name="Nakayama K."/>
        </authorList>
    </citation>
    <scope>NUCLEOTIDE SEQUENCE</scope>
</reference>
<dbReference type="PANTHER" id="PTHR33067:SF9">
    <property type="entry name" value="RNA-DIRECTED DNA POLYMERASE"/>
    <property type="match status" value="1"/>
</dbReference>
<dbReference type="PANTHER" id="PTHR33067">
    <property type="entry name" value="RNA-DIRECTED DNA POLYMERASE-RELATED"/>
    <property type="match status" value="1"/>
</dbReference>
<organism evidence="1">
    <name type="scientific">Tanacetum cinerariifolium</name>
    <name type="common">Dalmatian daisy</name>
    <name type="synonym">Chrysanthemum cinerariifolium</name>
    <dbReference type="NCBI Taxonomy" id="118510"/>
    <lineage>
        <taxon>Eukaryota</taxon>
        <taxon>Viridiplantae</taxon>
        <taxon>Streptophyta</taxon>
        <taxon>Embryophyta</taxon>
        <taxon>Tracheophyta</taxon>
        <taxon>Spermatophyta</taxon>
        <taxon>Magnoliopsida</taxon>
        <taxon>eudicotyledons</taxon>
        <taxon>Gunneridae</taxon>
        <taxon>Pentapetalae</taxon>
        <taxon>asterids</taxon>
        <taxon>campanulids</taxon>
        <taxon>Asterales</taxon>
        <taxon>Asteraceae</taxon>
        <taxon>Asteroideae</taxon>
        <taxon>Anthemideae</taxon>
        <taxon>Anthemidinae</taxon>
        <taxon>Tanacetum</taxon>
    </lineage>
</organism>
<dbReference type="AlphaFoldDB" id="A0A6L2JEQ6"/>
<gene>
    <name evidence="1" type="ORF">Tci_007364</name>
</gene>
<evidence type="ECO:0000313" key="1">
    <source>
        <dbReference type="EMBL" id="GEU35386.1"/>
    </source>
</evidence>
<dbReference type="Gene3D" id="2.40.70.10">
    <property type="entry name" value="Acid Proteases"/>
    <property type="match status" value="1"/>
</dbReference>
<sequence length="244" mass="27866">MVGLGEDRYDMEKLGDELARLKLDLKCFLVHMVPQLNLVPKEVMWPLGSQVESLRGAHLDKECPLNKEVKSVDEVKYDLGASVNVIPKSMFEHLKLARLKKIDMLVEMADMTKRAPIGIVENVLVKIDRKSIKEGGLSFPEFLLVRYKEAQSNDSIWDNRLKKESSDEECLTSESKDEEYVMAVRNFKKFFKRRGSSLDVETQIILLGNVQNHQRTGTKENSSEVLGVVAVKKIMKRLESKRVS</sequence>
<accession>A0A6L2JEQ6</accession>
<protein>
    <recommendedName>
        <fullName evidence="2">Transposase, Ptta/En/Spm, transposase, Tnp1/En/Spm-like protein</fullName>
    </recommendedName>
</protein>
<comment type="caution">
    <text evidence="1">The sequence shown here is derived from an EMBL/GenBank/DDBJ whole genome shotgun (WGS) entry which is preliminary data.</text>
</comment>
<dbReference type="InterPro" id="IPR021109">
    <property type="entry name" value="Peptidase_aspartic_dom_sf"/>
</dbReference>
<evidence type="ECO:0008006" key="2">
    <source>
        <dbReference type="Google" id="ProtNLM"/>
    </source>
</evidence>
<name>A0A6L2JEQ6_TANCI</name>